<gene>
    <name evidence="3" type="ordered locus">Sfum_2321</name>
</gene>
<dbReference type="KEGG" id="sfu:Sfum_2321"/>
<keyword evidence="1" id="KW-0812">Transmembrane</keyword>
<dbReference type="HOGENOM" id="CLU_103734_1_2_7"/>
<dbReference type="eggNOG" id="COG1267">
    <property type="taxonomic scope" value="Bacteria"/>
</dbReference>
<dbReference type="EMBL" id="CP000478">
    <property type="protein sequence ID" value="ABK18002.1"/>
    <property type="molecule type" value="Genomic_DNA"/>
</dbReference>
<dbReference type="GO" id="GO:0006655">
    <property type="term" value="P:phosphatidylglycerol biosynthetic process"/>
    <property type="evidence" value="ECO:0007669"/>
    <property type="project" value="UniProtKB-UniPathway"/>
</dbReference>
<dbReference type="EC" id="3.1.3.27" evidence="3"/>
<feature type="domain" description="YutG/PgpA" evidence="2">
    <location>
        <begin position="23"/>
        <end position="167"/>
    </location>
</feature>
<feature type="transmembrane region" description="Helical" evidence="1">
    <location>
        <begin position="27"/>
        <end position="55"/>
    </location>
</feature>
<proteinExistence type="predicted"/>
<dbReference type="FunCoup" id="A0LKQ0">
    <property type="interactions" value="180"/>
</dbReference>
<dbReference type="PIRSF" id="PIRSF006162">
    <property type="entry name" value="PgpA"/>
    <property type="match status" value="1"/>
</dbReference>
<evidence type="ECO:0000313" key="4">
    <source>
        <dbReference type="Proteomes" id="UP000001784"/>
    </source>
</evidence>
<dbReference type="GO" id="GO:0008962">
    <property type="term" value="F:phosphatidylglycerophosphatase activity"/>
    <property type="evidence" value="ECO:0007669"/>
    <property type="project" value="UniProtKB-EC"/>
</dbReference>
<protein>
    <submittedName>
        <fullName evidence="3">Phosphatidylglycerophosphatase</fullName>
        <ecNumber evidence="3">3.1.3.27</ecNumber>
    </submittedName>
</protein>
<keyword evidence="1" id="KW-0472">Membrane</keyword>
<dbReference type="Proteomes" id="UP000001784">
    <property type="component" value="Chromosome"/>
</dbReference>
<keyword evidence="3" id="KW-0378">Hydrolase</keyword>
<sequence>MKTDTKSMSGPGPGSADRLRLMVASAFWLGLSPVAPGTCGALLGVLIHFAAFALLPPDLCTGALVGALLLVCAANHFLTPWAVAHWKSKDPSHFVLDEVAGYLVVPILFHHGRFWQVALWGFILFRVLDIVKIPPARQIDRELTGSWGIVLDDLVSGCYAVLGLYAMMWIGRCIGFEAWLVSGSG</sequence>
<dbReference type="InterPro" id="IPR026037">
    <property type="entry name" value="PgpA"/>
</dbReference>
<dbReference type="InterPro" id="IPR007686">
    <property type="entry name" value="YutG/PgpA"/>
</dbReference>
<dbReference type="STRING" id="335543.Sfum_2321"/>
<dbReference type="Pfam" id="PF04608">
    <property type="entry name" value="PgpA"/>
    <property type="match status" value="1"/>
</dbReference>
<dbReference type="CDD" id="cd06971">
    <property type="entry name" value="PgpA"/>
    <property type="match status" value="1"/>
</dbReference>
<evidence type="ECO:0000313" key="3">
    <source>
        <dbReference type="EMBL" id="ABK18002.1"/>
    </source>
</evidence>
<evidence type="ECO:0000256" key="1">
    <source>
        <dbReference type="SAM" id="Phobius"/>
    </source>
</evidence>
<organism evidence="3 4">
    <name type="scientific">Syntrophobacter fumaroxidans (strain DSM 10017 / MPOB)</name>
    <dbReference type="NCBI Taxonomy" id="335543"/>
    <lineage>
        <taxon>Bacteria</taxon>
        <taxon>Pseudomonadati</taxon>
        <taxon>Thermodesulfobacteriota</taxon>
        <taxon>Syntrophobacteria</taxon>
        <taxon>Syntrophobacterales</taxon>
        <taxon>Syntrophobacteraceae</taxon>
        <taxon>Syntrophobacter</taxon>
    </lineage>
</organism>
<dbReference type="InterPro" id="IPR036681">
    <property type="entry name" value="PgpA-like_sf"/>
</dbReference>
<dbReference type="SUPFAM" id="SSF101307">
    <property type="entry name" value="YutG-like"/>
    <property type="match status" value="1"/>
</dbReference>
<dbReference type="InParanoid" id="A0LKQ0"/>
<keyword evidence="1" id="KW-1133">Transmembrane helix</keyword>
<evidence type="ECO:0000259" key="2">
    <source>
        <dbReference type="Pfam" id="PF04608"/>
    </source>
</evidence>
<dbReference type="RefSeq" id="WP_011699171.1">
    <property type="nucleotide sequence ID" value="NC_008554.1"/>
</dbReference>
<dbReference type="PANTHER" id="PTHR36305">
    <property type="entry name" value="PHOSPHATIDYLGLYCEROPHOSPHATASE A"/>
    <property type="match status" value="1"/>
</dbReference>
<feature type="transmembrane region" description="Helical" evidence="1">
    <location>
        <begin position="62"/>
        <end position="83"/>
    </location>
</feature>
<dbReference type="PANTHER" id="PTHR36305:SF1">
    <property type="entry name" value="PHOSPHATIDYLGLYCEROPHOSPHATASE A"/>
    <property type="match status" value="1"/>
</dbReference>
<accession>A0LKQ0</accession>
<reference evidence="3 4" key="1">
    <citation type="submission" date="2006-10" db="EMBL/GenBank/DDBJ databases">
        <title>Complete sequence of Syntrophobacter fumaroxidans MPOB.</title>
        <authorList>
            <consortium name="US DOE Joint Genome Institute"/>
            <person name="Copeland A."/>
            <person name="Lucas S."/>
            <person name="Lapidus A."/>
            <person name="Barry K."/>
            <person name="Detter J.C."/>
            <person name="Glavina del Rio T."/>
            <person name="Hammon N."/>
            <person name="Israni S."/>
            <person name="Pitluck S."/>
            <person name="Goltsman E.G."/>
            <person name="Martinez M."/>
            <person name="Schmutz J."/>
            <person name="Larimer F."/>
            <person name="Land M."/>
            <person name="Hauser L."/>
            <person name="Kyrpides N."/>
            <person name="Kim E."/>
            <person name="Boone D.R."/>
            <person name="Brockman F."/>
            <person name="Culley D."/>
            <person name="Ferry J."/>
            <person name="Gunsalus R."/>
            <person name="McInerney M.J."/>
            <person name="Morrison M."/>
            <person name="Plugge C."/>
            <person name="Rohlin L."/>
            <person name="Scholten J."/>
            <person name="Sieber J."/>
            <person name="Stams A.J.M."/>
            <person name="Worm P."/>
            <person name="Henstra A.M."/>
            <person name="Richardson P."/>
        </authorList>
    </citation>
    <scope>NUCLEOTIDE SEQUENCE [LARGE SCALE GENOMIC DNA]</scope>
    <source>
        <strain evidence="4">DSM 10017 / MPOB</strain>
    </source>
</reference>
<name>A0LKQ0_SYNFM</name>
<dbReference type="UniPathway" id="UPA00084">
    <property type="reaction ID" value="UER00504"/>
</dbReference>
<dbReference type="AlphaFoldDB" id="A0LKQ0"/>
<feature type="transmembrane region" description="Helical" evidence="1">
    <location>
        <begin position="149"/>
        <end position="170"/>
    </location>
</feature>
<keyword evidence="4" id="KW-1185">Reference proteome</keyword>